<feature type="domain" description="HTH lacI-type" evidence="4">
    <location>
        <begin position="11"/>
        <end position="66"/>
    </location>
</feature>
<dbReference type="PANTHER" id="PTHR30146">
    <property type="entry name" value="LACI-RELATED TRANSCRIPTIONAL REPRESSOR"/>
    <property type="match status" value="1"/>
</dbReference>
<dbReference type="PROSITE" id="PS50932">
    <property type="entry name" value="HTH_LACI_2"/>
    <property type="match status" value="1"/>
</dbReference>
<comment type="caution">
    <text evidence="5">The sequence shown here is derived from an EMBL/GenBank/DDBJ whole genome shotgun (WGS) entry which is preliminary data.</text>
</comment>
<organism evidence="5 6">
    <name type="scientific">Sinomonas terrae</name>
    <dbReference type="NCBI Taxonomy" id="2908838"/>
    <lineage>
        <taxon>Bacteria</taxon>
        <taxon>Bacillati</taxon>
        <taxon>Actinomycetota</taxon>
        <taxon>Actinomycetes</taxon>
        <taxon>Micrococcales</taxon>
        <taxon>Micrococcaceae</taxon>
        <taxon>Sinomonas</taxon>
    </lineage>
</organism>
<dbReference type="Proteomes" id="UP001202922">
    <property type="component" value="Unassembled WGS sequence"/>
</dbReference>
<evidence type="ECO:0000313" key="5">
    <source>
        <dbReference type="EMBL" id="MCH6468669.1"/>
    </source>
</evidence>
<dbReference type="CDD" id="cd01392">
    <property type="entry name" value="HTH_LacI"/>
    <property type="match status" value="1"/>
</dbReference>
<evidence type="ECO:0000259" key="4">
    <source>
        <dbReference type="PROSITE" id="PS50932"/>
    </source>
</evidence>
<dbReference type="PANTHER" id="PTHR30146:SF138">
    <property type="entry name" value="TRANSCRIPTIONAL REGULATORY PROTEIN"/>
    <property type="match status" value="1"/>
</dbReference>
<keyword evidence="2" id="KW-0238">DNA-binding</keyword>
<dbReference type="Pfam" id="PF13377">
    <property type="entry name" value="Peripla_BP_3"/>
    <property type="match status" value="1"/>
</dbReference>
<dbReference type="SUPFAM" id="SSF47413">
    <property type="entry name" value="lambda repressor-like DNA-binding domains"/>
    <property type="match status" value="1"/>
</dbReference>
<protein>
    <submittedName>
        <fullName evidence="5">LacI family transcriptional regulator</fullName>
    </submittedName>
</protein>
<proteinExistence type="predicted"/>
<gene>
    <name evidence="5" type="ORF">L0M17_01485</name>
</gene>
<reference evidence="5 6" key="1">
    <citation type="submission" date="2022-03" db="EMBL/GenBank/DDBJ databases">
        <title>Sinomonas sp. isolated from a soil.</title>
        <authorList>
            <person name="Han J."/>
            <person name="Kim D.-U."/>
        </authorList>
    </citation>
    <scope>NUCLEOTIDE SEQUENCE [LARGE SCALE GENOMIC DNA]</scope>
    <source>
        <strain evidence="5 6">5-5</strain>
    </source>
</reference>
<dbReference type="SMART" id="SM00354">
    <property type="entry name" value="HTH_LACI"/>
    <property type="match status" value="1"/>
</dbReference>
<dbReference type="Gene3D" id="1.10.260.40">
    <property type="entry name" value="lambda repressor-like DNA-binding domains"/>
    <property type="match status" value="1"/>
</dbReference>
<keyword evidence="6" id="KW-1185">Reference proteome</keyword>
<evidence type="ECO:0000313" key="6">
    <source>
        <dbReference type="Proteomes" id="UP001202922"/>
    </source>
</evidence>
<accession>A0ABS9TW71</accession>
<dbReference type="InterPro" id="IPR010982">
    <property type="entry name" value="Lambda_DNA-bd_dom_sf"/>
</dbReference>
<dbReference type="EMBL" id="JAKZBV010000001">
    <property type="protein sequence ID" value="MCH6468669.1"/>
    <property type="molecule type" value="Genomic_DNA"/>
</dbReference>
<dbReference type="Pfam" id="PF00356">
    <property type="entry name" value="LacI"/>
    <property type="match status" value="1"/>
</dbReference>
<dbReference type="SUPFAM" id="SSF53822">
    <property type="entry name" value="Periplasmic binding protein-like I"/>
    <property type="match status" value="1"/>
</dbReference>
<name>A0ABS9TW71_9MICC</name>
<evidence type="ECO:0000256" key="1">
    <source>
        <dbReference type="ARBA" id="ARBA00023015"/>
    </source>
</evidence>
<dbReference type="InterPro" id="IPR000843">
    <property type="entry name" value="HTH_LacI"/>
</dbReference>
<keyword evidence="3" id="KW-0804">Transcription</keyword>
<sequence length="348" mass="36617">METREPSGARPTIADVAEAAGVARSTVSRAMNREHRFYRSESAARIRAVAESLGYEPNPTAANLRRQQTSTIGVLVSRLTDTVMAMLFEEIAAASAARGYHALVATTYDDPALERENGLAMLASRVDGLILTTATTGGGLCTELAERGIPHVLALRAHGESPSVVGDDVLGGYLAARHLIDLGHREIAIVAGPDHAPTALARREGYRQALCEAGIPEAPELVYPSTFSMESGEAAAQAFLSSGKRPTAVFAVNDNTAFGFTSVIQRAGLGIPKDLSIVGYNDIPLAARLPVPLTSVRVPFADIASAAVDALLDSIHGRPVRAAHRVLAPTLIPRASTARPAIPAELHS</sequence>
<evidence type="ECO:0000256" key="3">
    <source>
        <dbReference type="ARBA" id="ARBA00023163"/>
    </source>
</evidence>
<evidence type="ECO:0000256" key="2">
    <source>
        <dbReference type="ARBA" id="ARBA00023125"/>
    </source>
</evidence>
<keyword evidence="1" id="KW-0805">Transcription regulation</keyword>
<dbReference type="RefSeq" id="WP_241050585.1">
    <property type="nucleotide sequence ID" value="NZ_JAKZBV010000001.1"/>
</dbReference>
<dbReference type="CDD" id="cd06285">
    <property type="entry name" value="PBP1_LacI-like"/>
    <property type="match status" value="1"/>
</dbReference>
<dbReference type="InterPro" id="IPR046335">
    <property type="entry name" value="LacI/GalR-like_sensor"/>
</dbReference>
<dbReference type="InterPro" id="IPR028082">
    <property type="entry name" value="Peripla_BP_I"/>
</dbReference>
<dbReference type="Gene3D" id="3.40.50.2300">
    <property type="match status" value="2"/>
</dbReference>